<evidence type="ECO:0000313" key="7">
    <source>
        <dbReference type="EMBL" id="KAK7868983.1"/>
    </source>
</evidence>
<dbReference type="Gene3D" id="3.40.50.1820">
    <property type="entry name" value="alpha/beta hydrolase"/>
    <property type="match status" value="1"/>
</dbReference>
<evidence type="ECO:0000256" key="1">
    <source>
        <dbReference type="ARBA" id="ARBA00004613"/>
    </source>
</evidence>
<accession>A0AAN9W6C5</accession>
<organism evidence="7 8">
    <name type="scientific">Gryllus longicercus</name>
    <dbReference type="NCBI Taxonomy" id="2509291"/>
    <lineage>
        <taxon>Eukaryota</taxon>
        <taxon>Metazoa</taxon>
        <taxon>Ecdysozoa</taxon>
        <taxon>Arthropoda</taxon>
        <taxon>Hexapoda</taxon>
        <taxon>Insecta</taxon>
        <taxon>Pterygota</taxon>
        <taxon>Neoptera</taxon>
        <taxon>Polyneoptera</taxon>
        <taxon>Orthoptera</taxon>
        <taxon>Ensifera</taxon>
        <taxon>Gryllidea</taxon>
        <taxon>Grylloidea</taxon>
        <taxon>Gryllidae</taxon>
        <taxon>Gryllinae</taxon>
        <taxon>Gryllus</taxon>
    </lineage>
</organism>
<feature type="region of interest" description="Disordered" evidence="5">
    <location>
        <begin position="11"/>
        <end position="31"/>
    </location>
</feature>
<dbReference type="GO" id="GO:0017171">
    <property type="term" value="F:serine hydrolase activity"/>
    <property type="evidence" value="ECO:0007669"/>
    <property type="project" value="TreeGrafter"/>
</dbReference>
<sequence>MVCPAAHAVWRSRSQRPGMDARSTRGAGGRRRGRGPLLLVGLRLVLVELHWGAVAVDVPDVYGCGVPPAVCPNENITFWLYTRADLEPQLLNVSDPSSLANARFASDSFKIVIHGYTGSRNYTPNPEIRPAYLQRADYNVISVDWGPLAREPCYLQASYTVATVGNCTAQLLDWLVGEGVTTLDAVHVVGFSLGAQVAGHVGLFLQSGRLPRVTGLDPALPLFGTPYKSSKLDSNDAEFVDVIHTNAGHKGKYEPCGDVDFYVNGGYNQPGCKSHPDGEPSCSHARAPAYFGESINTNVGFYAQSCCSWIMSVVGWCSDDTESSILMGEYTPRSARGTYYVTTRDMPPYALGKDSNACSS</sequence>
<dbReference type="CDD" id="cd00707">
    <property type="entry name" value="Pancreat_lipase_like"/>
    <property type="match status" value="1"/>
</dbReference>
<keyword evidence="8" id="KW-1185">Reference proteome</keyword>
<proteinExistence type="inferred from homology"/>
<dbReference type="InterPro" id="IPR000734">
    <property type="entry name" value="TAG_lipase"/>
</dbReference>
<protein>
    <recommendedName>
        <fullName evidence="6">Lipase domain-containing protein</fullName>
    </recommendedName>
</protein>
<reference evidence="7 8" key="1">
    <citation type="submission" date="2024-03" db="EMBL/GenBank/DDBJ databases">
        <title>The genome assembly and annotation of the cricket Gryllus longicercus Weissman &amp; Gray.</title>
        <authorList>
            <person name="Szrajer S."/>
            <person name="Gray D."/>
            <person name="Ylla G."/>
        </authorList>
    </citation>
    <scope>NUCLEOTIDE SEQUENCE [LARGE SCALE GENOMIC DNA]</scope>
    <source>
        <strain evidence="7">DAG 2021-001</strain>
        <tissue evidence="7">Whole body minus gut</tissue>
    </source>
</reference>
<dbReference type="InterPro" id="IPR033906">
    <property type="entry name" value="Lipase_N"/>
</dbReference>
<comment type="subcellular location">
    <subcellularLocation>
        <location evidence="1">Secreted</location>
    </subcellularLocation>
</comment>
<evidence type="ECO:0000256" key="3">
    <source>
        <dbReference type="ARBA" id="ARBA00022525"/>
    </source>
</evidence>
<evidence type="ECO:0000259" key="6">
    <source>
        <dbReference type="Pfam" id="PF00151"/>
    </source>
</evidence>
<dbReference type="EMBL" id="JAZDUA010000083">
    <property type="protein sequence ID" value="KAK7868983.1"/>
    <property type="molecule type" value="Genomic_DNA"/>
</dbReference>
<evidence type="ECO:0000256" key="4">
    <source>
        <dbReference type="RuleBase" id="RU004262"/>
    </source>
</evidence>
<dbReference type="SUPFAM" id="SSF53474">
    <property type="entry name" value="alpha/beta-Hydrolases"/>
    <property type="match status" value="1"/>
</dbReference>
<comment type="caution">
    <text evidence="7">The sequence shown here is derived from an EMBL/GenBank/DDBJ whole genome shotgun (WGS) entry which is preliminary data.</text>
</comment>
<dbReference type="FunFam" id="3.40.50.1820:FF:000076">
    <property type="entry name" value="phospholipase A1"/>
    <property type="match status" value="1"/>
</dbReference>
<gene>
    <name evidence="7" type="ORF">R5R35_013906</name>
</gene>
<evidence type="ECO:0000256" key="2">
    <source>
        <dbReference type="ARBA" id="ARBA00010701"/>
    </source>
</evidence>
<dbReference type="PANTHER" id="PTHR11610">
    <property type="entry name" value="LIPASE"/>
    <property type="match status" value="1"/>
</dbReference>
<evidence type="ECO:0000256" key="5">
    <source>
        <dbReference type="SAM" id="MobiDB-lite"/>
    </source>
</evidence>
<dbReference type="PRINTS" id="PR00821">
    <property type="entry name" value="TAGLIPASE"/>
</dbReference>
<dbReference type="Proteomes" id="UP001378592">
    <property type="component" value="Unassembled WGS sequence"/>
</dbReference>
<keyword evidence="3" id="KW-0964">Secreted</keyword>
<evidence type="ECO:0000313" key="8">
    <source>
        <dbReference type="Proteomes" id="UP001378592"/>
    </source>
</evidence>
<dbReference type="InterPro" id="IPR013818">
    <property type="entry name" value="Lipase"/>
</dbReference>
<feature type="domain" description="Lipase" evidence="6">
    <location>
        <begin position="74"/>
        <end position="349"/>
    </location>
</feature>
<dbReference type="AlphaFoldDB" id="A0AAN9W6C5"/>
<dbReference type="GO" id="GO:0005615">
    <property type="term" value="C:extracellular space"/>
    <property type="evidence" value="ECO:0007669"/>
    <property type="project" value="TreeGrafter"/>
</dbReference>
<comment type="similarity">
    <text evidence="2 4">Belongs to the AB hydrolase superfamily. Lipase family.</text>
</comment>
<name>A0AAN9W6C5_9ORTH</name>
<dbReference type="InterPro" id="IPR029058">
    <property type="entry name" value="AB_hydrolase_fold"/>
</dbReference>
<dbReference type="Pfam" id="PF00151">
    <property type="entry name" value="Lipase"/>
    <property type="match status" value="1"/>
</dbReference>
<dbReference type="PANTHER" id="PTHR11610:SF177">
    <property type="entry name" value="IP13478P-RELATED"/>
    <property type="match status" value="1"/>
</dbReference>
<dbReference type="GO" id="GO:0016298">
    <property type="term" value="F:lipase activity"/>
    <property type="evidence" value="ECO:0007669"/>
    <property type="project" value="InterPro"/>
</dbReference>
<dbReference type="GO" id="GO:0016042">
    <property type="term" value="P:lipid catabolic process"/>
    <property type="evidence" value="ECO:0007669"/>
    <property type="project" value="TreeGrafter"/>
</dbReference>